<dbReference type="GO" id="GO:0003887">
    <property type="term" value="F:DNA-directed DNA polymerase activity"/>
    <property type="evidence" value="ECO:0007669"/>
    <property type="project" value="TreeGrafter"/>
</dbReference>
<gene>
    <name evidence="2" type="ORF">PPNO1_LOCUS6825</name>
</gene>
<feature type="region of interest" description="Disordered" evidence="1">
    <location>
        <begin position="1"/>
        <end position="131"/>
    </location>
</feature>
<feature type="compositionally biased region" description="Acidic residues" evidence="1">
    <location>
        <begin position="70"/>
        <end position="105"/>
    </location>
</feature>
<dbReference type="EMBL" id="CALLCH030000016">
    <property type="protein sequence ID" value="CAI4217208.1"/>
    <property type="molecule type" value="Genomic_DNA"/>
</dbReference>
<name>A0A9P1H828_9PEZI</name>
<evidence type="ECO:0008006" key="4">
    <source>
        <dbReference type="Google" id="ProtNLM"/>
    </source>
</evidence>
<dbReference type="PANTHER" id="PTHR14303">
    <property type="entry name" value="DNA POLYMERASE DELTA SUBUNIT 4"/>
    <property type="match status" value="1"/>
</dbReference>
<dbReference type="GO" id="GO:0006261">
    <property type="term" value="P:DNA-templated DNA replication"/>
    <property type="evidence" value="ECO:0007669"/>
    <property type="project" value="TreeGrafter"/>
</dbReference>
<accession>A0A9P1H828</accession>
<dbReference type="AlphaFoldDB" id="A0A9P1H828"/>
<proteinExistence type="predicted"/>
<dbReference type="InterPro" id="IPR007218">
    <property type="entry name" value="DNA_pol_delta_4"/>
</dbReference>
<evidence type="ECO:0000256" key="1">
    <source>
        <dbReference type="SAM" id="MobiDB-lite"/>
    </source>
</evidence>
<reference evidence="2" key="1">
    <citation type="submission" date="2022-11" db="EMBL/GenBank/DDBJ databases">
        <authorList>
            <person name="Scott C."/>
            <person name="Bruce N."/>
        </authorList>
    </citation>
    <scope>NUCLEOTIDE SEQUENCE</scope>
</reference>
<comment type="caution">
    <text evidence="2">The sequence shown here is derived from an EMBL/GenBank/DDBJ whole genome shotgun (WGS) entry which is preliminary data.</text>
</comment>
<evidence type="ECO:0000313" key="3">
    <source>
        <dbReference type="Proteomes" id="UP000838763"/>
    </source>
</evidence>
<dbReference type="PANTHER" id="PTHR14303:SF0">
    <property type="entry name" value="DNA POLYMERASE DELTA SUBUNIT 4"/>
    <property type="match status" value="1"/>
</dbReference>
<evidence type="ECO:0000313" key="2">
    <source>
        <dbReference type="EMBL" id="CAI4217208.1"/>
    </source>
</evidence>
<protein>
    <recommendedName>
        <fullName evidence="4">DNA polymerase delta subunit 4</fullName>
    </recommendedName>
</protein>
<dbReference type="GO" id="GO:0000731">
    <property type="term" value="P:DNA synthesis involved in DNA repair"/>
    <property type="evidence" value="ECO:0007669"/>
    <property type="project" value="InterPro"/>
</dbReference>
<sequence length="210" mass="23231">MPAPRRSTGGSRARPGPEKGQSTISFATRVTKASAPTDVKKAVLTDPAPKKAEVVHSPTEDELEHVKDDSSDEEDDSTEEEEEEQEEEQEEGEDGDVEDEVEEKLELEVGPIQTVSDPEPAVPADAEKDESDLLAERMKDAEIKEYWIGIQSARLAVPVHQEGLTVSEKVLRYFDVSSQYGPSTGIDRIKRWKRAERLGLNPPIEVLAVL</sequence>
<organism evidence="2 3">
    <name type="scientific">Parascedosporium putredinis</name>
    <dbReference type="NCBI Taxonomy" id="1442378"/>
    <lineage>
        <taxon>Eukaryota</taxon>
        <taxon>Fungi</taxon>
        <taxon>Dikarya</taxon>
        <taxon>Ascomycota</taxon>
        <taxon>Pezizomycotina</taxon>
        <taxon>Sordariomycetes</taxon>
        <taxon>Hypocreomycetidae</taxon>
        <taxon>Microascales</taxon>
        <taxon>Microascaceae</taxon>
        <taxon>Parascedosporium</taxon>
    </lineage>
</organism>
<dbReference type="GO" id="GO:0043625">
    <property type="term" value="C:delta DNA polymerase complex"/>
    <property type="evidence" value="ECO:0007669"/>
    <property type="project" value="TreeGrafter"/>
</dbReference>
<feature type="compositionally biased region" description="Basic and acidic residues" evidence="1">
    <location>
        <begin position="38"/>
        <end position="54"/>
    </location>
</feature>
<dbReference type="OrthoDB" id="337486at2759"/>
<dbReference type="Proteomes" id="UP000838763">
    <property type="component" value="Unassembled WGS sequence"/>
</dbReference>
<keyword evidence="3" id="KW-1185">Reference proteome</keyword>
<dbReference type="Pfam" id="PF04081">
    <property type="entry name" value="DNA_pol_delta_4"/>
    <property type="match status" value="1"/>
</dbReference>